<comment type="caution">
    <text evidence="3">The sequence shown here is derived from an EMBL/GenBank/DDBJ whole genome shotgun (WGS) entry which is preliminary data.</text>
</comment>
<keyword evidence="2" id="KW-0472">Membrane</keyword>
<feature type="region of interest" description="Disordered" evidence="1">
    <location>
        <begin position="1"/>
        <end position="35"/>
    </location>
</feature>
<sequence length="139" mass="14556">MAFADAEVGKEEVAEADSTAGNIHHHRSRKHRKQKPVSIHSPLLVAATYGLLVSLAIVAVCSVLAQFYGVLGLVQSQPDNGSWASVPLGALAAVQDQQTGELSHAPWVQGEALTVYASLGWLFSALAAGSIGASWLGRL</sequence>
<proteinExistence type="predicted"/>
<feature type="compositionally biased region" description="Basic residues" evidence="1">
    <location>
        <begin position="23"/>
        <end position="35"/>
    </location>
</feature>
<evidence type="ECO:0000256" key="1">
    <source>
        <dbReference type="SAM" id="MobiDB-lite"/>
    </source>
</evidence>
<dbReference type="Proteomes" id="UP000801428">
    <property type="component" value="Unassembled WGS sequence"/>
</dbReference>
<protein>
    <submittedName>
        <fullName evidence="3">Uncharacterized protein</fullName>
    </submittedName>
</protein>
<evidence type="ECO:0000313" key="4">
    <source>
        <dbReference type="Proteomes" id="UP000801428"/>
    </source>
</evidence>
<keyword evidence="2" id="KW-1133">Transmembrane helix</keyword>
<keyword evidence="4" id="KW-1185">Reference proteome</keyword>
<feature type="transmembrane region" description="Helical" evidence="2">
    <location>
        <begin position="113"/>
        <end position="136"/>
    </location>
</feature>
<accession>A0A9P4T588</accession>
<evidence type="ECO:0000256" key="2">
    <source>
        <dbReference type="SAM" id="Phobius"/>
    </source>
</evidence>
<gene>
    <name evidence="3" type="ORF">E8E13_000422</name>
</gene>
<dbReference type="OrthoDB" id="3519019at2759"/>
<reference evidence="3" key="1">
    <citation type="submission" date="2019-04" db="EMBL/GenBank/DDBJ databases">
        <title>Sequencing of skin fungus with MAO and IRED activity.</title>
        <authorList>
            <person name="Marsaioli A.J."/>
            <person name="Bonatto J.M.C."/>
            <person name="Reis Junior O."/>
        </authorList>
    </citation>
    <scope>NUCLEOTIDE SEQUENCE</scope>
    <source>
        <strain evidence="3">30M1</strain>
    </source>
</reference>
<name>A0A9P4T588_CURKU</name>
<feature type="transmembrane region" description="Helical" evidence="2">
    <location>
        <begin position="43"/>
        <end position="68"/>
    </location>
</feature>
<keyword evidence="2" id="KW-0812">Transmembrane</keyword>
<evidence type="ECO:0000313" key="3">
    <source>
        <dbReference type="EMBL" id="KAF2994239.1"/>
    </source>
</evidence>
<organism evidence="3 4">
    <name type="scientific">Curvularia kusanoi</name>
    <name type="common">Cochliobolus kusanoi</name>
    <dbReference type="NCBI Taxonomy" id="90978"/>
    <lineage>
        <taxon>Eukaryota</taxon>
        <taxon>Fungi</taxon>
        <taxon>Dikarya</taxon>
        <taxon>Ascomycota</taxon>
        <taxon>Pezizomycotina</taxon>
        <taxon>Dothideomycetes</taxon>
        <taxon>Pleosporomycetidae</taxon>
        <taxon>Pleosporales</taxon>
        <taxon>Pleosporineae</taxon>
        <taxon>Pleosporaceae</taxon>
        <taxon>Curvularia</taxon>
    </lineage>
</organism>
<dbReference type="EMBL" id="SWKU01000042">
    <property type="protein sequence ID" value="KAF2994239.1"/>
    <property type="molecule type" value="Genomic_DNA"/>
</dbReference>
<dbReference type="AlphaFoldDB" id="A0A9P4T588"/>